<dbReference type="SUPFAM" id="SSF51445">
    <property type="entry name" value="(Trans)glycosidases"/>
    <property type="match status" value="1"/>
</dbReference>
<dbReference type="Pfam" id="PF00703">
    <property type="entry name" value="Glyco_hydro_2"/>
    <property type="match status" value="1"/>
</dbReference>
<accession>A0A2S1LFY3</accession>
<comment type="catalytic activity">
    <reaction evidence="1">
        <text>Hydrolysis of terminal, non-reducing beta-D-mannose residues in beta-D-mannosides.</text>
        <dbReference type="EC" id="3.2.1.25"/>
    </reaction>
</comment>
<comment type="similarity">
    <text evidence="6">Belongs to the glycosyl hydrolase 2 family. Beta-mannosidase B subfamily.</text>
</comment>
<dbReference type="KEGG" id="ffa:FFWV33_14730"/>
<keyword evidence="14" id="KW-1185">Reference proteome</keyword>
<dbReference type="InterPro" id="IPR006102">
    <property type="entry name" value="Ig-like_GH2"/>
</dbReference>
<evidence type="ECO:0000256" key="9">
    <source>
        <dbReference type="SAM" id="SignalP"/>
    </source>
</evidence>
<evidence type="ECO:0000256" key="4">
    <source>
        <dbReference type="ARBA" id="ARBA00022801"/>
    </source>
</evidence>
<dbReference type="Gene3D" id="2.60.40.10">
    <property type="entry name" value="Immunoglobulins"/>
    <property type="match status" value="2"/>
</dbReference>
<evidence type="ECO:0000313" key="14">
    <source>
        <dbReference type="Proteomes" id="UP000244527"/>
    </source>
</evidence>
<proteinExistence type="inferred from homology"/>
<evidence type="ECO:0000256" key="7">
    <source>
        <dbReference type="ARBA" id="ARBA00041069"/>
    </source>
</evidence>
<dbReference type="GO" id="GO:0006516">
    <property type="term" value="P:glycoprotein catabolic process"/>
    <property type="evidence" value="ECO:0007669"/>
    <property type="project" value="TreeGrafter"/>
</dbReference>
<dbReference type="PANTHER" id="PTHR43730">
    <property type="entry name" value="BETA-MANNOSIDASE"/>
    <property type="match status" value="1"/>
</dbReference>
<dbReference type="Pfam" id="PF22666">
    <property type="entry name" value="Glyco_hydro_2_N2"/>
    <property type="match status" value="1"/>
</dbReference>
<evidence type="ECO:0000256" key="3">
    <source>
        <dbReference type="ARBA" id="ARBA00012754"/>
    </source>
</evidence>
<gene>
    <name evidence="13" type="ORF">FFWV33_14730</name>
</gene>
<keyword evidence="4" id="KW-0378">Hydrolase</keyword>
<dbReference type="Proteomes" id="UP000244527">
    <property type="component" value="Chromosome"/>
</dbReference>
<evidence type="ECO:0000259" key="10">
    <source>
        <dbReference type="Pfam" id="PF00703"/>
    </source>
</evidence>
<dbReference type="RefSeq" id="WP_108741610.1">
    <property type="nucleotide sequence ID" value="NZ_CP020918.1"/>
</dbReference>
<dbReference type="Gene3D" id="2.60.120.260">
    <property type="entry name" value="Galactose-binding domain-like"/>
    <property type="match status" value="1"/>
</dbReference>
<dbReference type="AlphaFoldDB" id="A0A2S1LFY3"/>
<dbReference type="EC" id="3.2.1.25" evidence="3"/>
<organism evidence="13 14">
    <name type="scientific">Flavobacterium faecale</name>
    <dbReference type="NCBI Taxonomy" id="1355330"/>
    <lineage>
        <taxon>Bacteria</taxon>
        <taxon>Pseudomonadati</taxon>
        <taxon>Bacteroidota</taxon>
        <taxon>Flavobacteriia</taxon>
        <taxon>Flavobacteriales</taxon>
        <taxon>Flavobacteriaceae</taxon>
        <taxon>Flavobacterium</taxon>
    </lineage>
</organism>
<protein>
    <recommendedName>
        <fullName evidence="7">Beta-mannosidase B</fullName>
        <ecNumber evidence="3">3.2.1.25</ecNumber>
    </recommendedName>
    <alternativeName>
        <fullName evidence="8">Mannanase B</fullName>
    </alternativeName>
</protein>
<evidence type="ECO:0000256" key="6">
    <source>
        <dbReference type="ARBA" id="ARBA00038429"/>
    </source>
</evidence>
<name>A0A2S1LFY3_9FLAO</name>
<feature type="domain" description="Beta-mannosidase-like galactose-binding" evidence="12">
    <location>
        <begin position="75"/>
        <end position="197"/>
    </location>
</feature>
<evidence type="ECO:0000259" key="12">
    <source>
        <dbReference type="Pfam" id="PF22666"/>
    </source>
</evidence>
<dbReference type="InterPro" id="IPR041447">
    <property type="entry name" value="Mannosidase_ig"/>
</dbReference>
<dbReference type="SUPFAM" id="SSF49785">
    <property type="entry name" value="Galactose-binding domain-like"/>
    <property type="match status" value="1"/>
</dbReference>
<dbReference type="InterPro" id="IPR017853">
    <property type="entry name" value="GH"/>
</dbReference>
<evidence type="ECO:0000256" key="2">
    <source>
        <dbReference type="ARBA" id="ARBA00004740"/>
    </source>
</evidence>
<dbReference type="Pfam" id="PF17786">
    <property type="entry name" value="Mannosidase_ig"/>
    <property type="match status" value="1"/>
</dbReference>
<dbReference type="SUPFAM" id="SSF49303">
    <property type="entry name" value="beta-Galactosidase/glucuronidase domain"/>
    <property type="match status" value="2"/>
</dbReference>
<dbReference type="GO" id="GO:0005975">
    <property type="term" value="P:carbohydrate metabolic process"/>
    <property type="evidence" value="ECO:0007669"/>
    <property type="project" value="InterPro"/>
</dbReference>
<dbReference type="GO" id="GO:0004567">
    <property type="term" value="F:beta-mannosidase activity"/>
    <property type="evidence" value="ECO:0007669"/>
    <property type="project" value="UniProtKB-EC"/>
</dbReference>
<dbReference type="InterPro" id="IPR054593">
    <property type="entry name" value="Beta-mannosidase-like_N2"/>
</dbReference>
<feature type="signal peptide" evidence="9">
    <location>
        <begin position="1"/>
        <end position="24"/>
    </location>
</feature>
<feature type="domain" description="Mannosidase Ig/CBM-like" evidence="11">
    <location>
        <begin position="700"/>
        <end position="780"/>
    </location>
</feature>
<dbReference type="InterPro" id="IPR036156">
    <property type="entry name" value="Beta-gal/glucu_dom_sf"/>
</dbReference>
<evidence type="ECO:0000256" key="8">
    <source>
        <dbReference type="ARBA" id="ARBA00041614"/>
    </source>
</evidence>
<dbReference type="Gene3D" id="3.20.20.80">
    <property type="entry name" value="Glycosidases"/>
    <property type="match status" value="1"/>
</dbReference>
<evidence type="ECO:0000259" key="11">
    <source>
        <dbReference type="Pfam" id="PF17786"/>
    </source>
</evidence>
<feature type="chain" id="PRO_5015746046" description="Beta-mannosidase B" evidence="9">
    <location>
        <begin position="25"/>
        <end position="844"/>
    </location>
</feature>
<dbReference type="InterPro" id="IPR008979">
    <property type="entry name" value="Galactose-bd-like_sf"/>
</dbReference>
<dbReference type="PANTHER" id="PTHR43730:SF1">
    <property type="entry name" value="BETA-MANNOSIDASE"/>
    <property type="match status" value="1"/>
</dbReference>
<evidence type="ECO:0000313" key="13">
    <source>
        <dbReference type="EMBL" id="AWG22692.1"/>
    </source>
</evidence>
<feature type="domain" description="Glycoside hydrolase family 2 immunoglobulin-like beta-sandwich" evidence="10">
    <location>
        <begin position="228"/>
        <end position="340"/>
    </location>
</feature>
<reference evidence="13 14" key="1">
    <citation type="submission" date="2017-04" db="EMBL/GenBank/DDBJ databases">
        <title>Compelte genome sequence of WV33.</title>
        <authorList>
            <person name="Lee P.C."/>
        </authorList>
    </citation>
    <scope>NUCLEOTIDE SEQUENCE [LARGE SCALE GENOMIC DNA]</scope>
    <source>
        <strain evidence="13 14">WV33</strain>
    </source>
</reference>
<dbReference type="EMBL" id="CP020918">
    <property type="protein sequence ID" value="AWG22692.1"/>
    <property type="molecule type" value="Genomic_DNA"/>
</dbReference>
<evidence type="ECO:0000256" key="5">
    <source>
        <dbReference type="ARBA" id="ARBA00023295"/>
    </source>
</evidence>
<dbReference type="OrthoDB" id="9801077at2"/>
<evidence type="ECO:0000256" key="1">
    <source>
        <dbReference type="ARBA" id="ARBA00000829"/>
    </source>
</evidence>
<keyword evidence="5" id="KW-0326">Glycosidase</keyword>
<dbReference type="InterPro" id="IPR013783">
    <property type="entry name" value="Ig-like_fold"/>
</dbReference>
<keyword evidence="9" id="KW-0732">Signal</keyword>
<sequence length="844" mass="97500">MILLQRIAFIALSILFFMTTSVLAQPGSEVSHKDNSQLSQDLSGFKWKMKMMLPGEGVKAGLHQLPPEDIETLVWNSAQVPGDVYTDLWKIGAIEDPYFGRNSVKAQWVMHYEWWYALQFNVTQDLKDQLVRIDFDGIDYACDIWLNGNYLGSHEGAFSRFSFDVNKYIRSSKKNLASTNMLMIRLAPPPQVNAKVAGRKTPWFGDYWRDLIPFGIYRPIKMVYTGKTRIKDVYLRPKIEDNNNAKVTLEVEVENTDSQPKQMTFTSTIQGKNFESEVIKTEFTETIAPGKQTIKKDIFIKNAQLWWPWDLGKPNLYINKLSLVENKINHDYKETTFGIREVKMEWNPGFTRDEVSFPRTTLINGKKIYIRSACWGGPPDIFTGRTSDEKYRKLIQLAKEANMNNIRIFGWHPSELPIFYELCSEAGITVWNDIIPLGTGNLARDEEFIATTIAEGVAVIRERRNNPSLIMMEGGEEMMLRSADPAFTRMFLERLGKALQAEVDLPYVPDSPMTDEPSQEAGFKPKEAIHALAYFYGMGHLPMEDWYKKIDFPIVPEFAITSVPNIESLKKFIPANEIWPPGPSWGHHWADLDRLRAQNFDAFGSEKTGSLQEFVDATQDSQGIIFQLGIEHFRRNKPKNSGVALCHFITYWPDMKWGIVDNYQQTKRSYEFVKTAYQPLLVNLDFAKRRWHNDEIFQGQIWIVNDFYKEYSNCVANFTIENDKGKTIEKGSFEVSKVGENSSQKFFDIKTDNLKKVKSNFYVKLELKDQNGVVISTNKYQFLIGDHDQAAKEFKEMGAEIRKRNGIYKYSNYNQFYDKLTRENGEEYESETDTVIARGFKNKK</sequence>
<comment type="pathway">
    <text evidence="2">Glycan metabolism; N-glycan degradation.</text>
</comment>
<dbReference type="InterPro" id="IPR050887">
    <property type="entry name" value="Beta-mannosidase_GH2"/>
</dbReference>